<organism evidence="1 2">
    <name type="scientific">Bionectria ochroleuca</name>
    <name type="common">Gliocladium roseum</name>
    <dbReference type="NCBI Taxonomy" id="29856"/>
    <lineage>
        <taxon>Eukaryota</taxon>
        <taxon>Fungi</taxon>
        <taxon>Dikarya</taxon>
        <taxon>Ascomycota</taxon>
        <taxon>Pezizomycotina</taxon>
        <taxon>Sordariomycetes</taxon>
        <taxon>Hypocreomycetidae</taxon>
        <taxon>Hypocreales</taxon>
        <taxon>Bionectriaceae</taxon>
        <taxon>Clonostachys</taxon>
    </lineage>
</organism>
<dbReference type="Proteomes" id="UP000766486">
    <property type="component" value="Unassembled WGS sequence"/>
</dbReference>
<dbReference type="EMBL" id="CABFNS010000851">
    <property type="protein sequence ID" value="VUC32582.1"/>
    <property type="molecule type" value="Genomic_DNA"/>
</dbReference>
<evidence type="ECO:0000313" key="1">
    <source>
        <dbReference type="EMBL" id="VUC32582.1"/>
    </source>
</evidence>
<evidence type="ECO:0000313" key="2">
    <source>
        <dbReference type="Proteomes" id="UP000766486"/>
    </source>
</evidence>
<comment type="caution">
    <text evidence="1">The sequence shown here is derived from an EMBL/GenBank/DDBJ whole genome shotgun (WGS) entry which is preliminary data.</text>
</comment>
<keyword evidence="2" id="KW-1185">Reference proteome</keyword>
<proteinExistence type="predicted"/>
<name>A0ABY6UMN7_BIOOC</name>
<gene>
    <name evidence="1" type="ORF">CLO192961_LOCUS328826</name>
</gene>
<protein>
    <recommendedName>
        <fullName evidence="3">F-box domain-containing protein</fullName>
    </recommendedName>
</protein>
<dbReference type="SUPFAM" id="SSF52047">
    <property type="entry name" value="RNI-like"/>
    <property type="match status" value="1"/>
</dbReference>
<sequence>MAPFSLVPAEVVDQISKFVPRSDLASLCLVNKSFHRSAELILYYEISIIWDHKHLNPPIIPLLRTLIRRPELLIRIDRLHLKGIYFDDDFDRPLLDTSGIPLDEFISSINKTDMPYISLWVDRLRSGSMDAFAGLLLAGLTKLSYLDITHNFINGDDILGKVLLSKVFGPLPQFERLKRVIYTKRLDRQVWERNEIFPQTMSLFYLPTTVKDIMVTMSNPEHFQWPGEEPYLTHLTSLKIGWCIEPFIWRILANTPNLKSLSWSWIYHDSPNEEWEEPLLDFDEITEGLLFVKDTLETFLFSMEIGGDGYERKIQDMEFSGSFRGLREMENLKFLSVPLVCLTGFEGEPMPLEQSIPTALEVIHLLWQDISSFGVEIEWYDEDLLGLVRPMLQPLVDQCPRLHLLTAVNGKLEIRTESCAPDCHP</sequence>
<reference evidence="1 2" key="1">
    <citation type="submission" date="2019-06" db="EMBL/GenBank/DDBJ databases">
        <authorList>
            <person name="Broberg M."/>
        </authorList>
    </citation>
    <scope>NUCLEOTIDE SEQUENCE [LARGE SCALE GENOMIC DNA]</scope>
</reference>
<accession>A0ABY6UMN7</accession>
<evidence type="ECO:0008006" key="3">
    <source>
        <dbReference type="Google" id="ProtNLM"/>
    </source>
</evidence>